<keyword evidence="8" id="KW-0539">Nucleus</keyword>
<evidence type="ECO:0000256" key="6">
    <source>
        <dbReference type="ARBA" id="ARBA00023159"/>
    </source>
</evidence>
<dbReference type="Proteomes" id="UP000606274">
    <property type="component" value="Unassembled WGS sequence"/>
</dbReference>
<evidence type="ECO:0000256" key="9">
    <source>
        <dbReference type="SAM" id="MobiDB-lite"/>
    </source>
</evidence>
<evidence type="ECO:0000256" key="7">
    <source>
        <dbReference type="ARBA" id="ARBA00023163"/>
    </source>
</evidence>
<feature type="region of interest" description="Disordered" evidence="9">
    <location>
        <begin position="80"/>
        <end position="102"/>
    </location>
</feature>
<evidence type="ECO:0000313" key="11">
    <source>
        <dbReference type="EMBL" id="KAF7696090.1"/>
    </source>
</evidence>
<sequence>MRLQFPAVSKAGRLCLSSANLVDHRCISANSIPKKEEIPPTRAAVLLSERLSVCIEEHQVSMETVSALGLKRRFEEVDSSSPCSTLKESDDDVSSSDSVDSCDSLNAPCTSLTPTSILRRQKTSLGHKRVRFDAVTVYYFSRRQGFTSVPSQGGSSLGMARHHCAIRQYTLGEFAREQESSHRHILRQHLRQEKLNARKMKLTRNGTVHCAQADLLTLDDISDEDLDVEGVEVDDCFFLQPLPTKRRRALLRASGIARIDAREKMELRAIRLSREECGCDCRFYCDPHQCGCSRAGIKCQVDRVSFPCGCSRDGCHNAAGRIEFNPVRVRTHFLHTIMKLDREKRHVPGSISAEDYGKETGLKPSPSCARFSLDSGVAVKTEGSNEQDLLEEHCLEHENETAVLHLQSAEEQERRREQGEESHPEEVQNPSPKMCLLHEELSSQEEVENMVEVDQMFFQNTFPGGATLLCIKENQEDTHSLNEQAPVLYYQIDHVETATFKTNDKQEEEPQDGQVEVEARNKFHKSQTYRQDQVESSTSEQPHPSCLKSIKEAELGHSSSEHGPGGTEFQETCPLVEEDAIKLPPEV</sequence>
<feature type="domain" description="Cysteine/serine-rich nuclear protein N-terminal" evidence="10">
    <location>
        <begin position="127"/>
        <end position="343"/>
    </location>
</feature>
<evidence type="ECO:0000259" key="10">
    <source>
        <dbReference type="Pfam" id="PF16019"/>
    </source>
</evidence>
<keyword evidence="4" id="KW-0805">Transcription regulation</keyword>
<evidence type="ECO:0000256" key="8">
    <source>
        <dbReference type="ARBA" id="ARBA00023242"/>
    </source>
</evidence>
<dbReference type="AlphaFoldDB" id="A0A8T0ASK0"/>
<protein>
    <recommendedName>
        <fullName evidence="10">Cysteine/serine-rich nuclear protein N-terminal domain-containing protein</fullName>
    </recommendedName>
</protein>
<dbReference type="PANTHER" id="PTHR13580:SF6">
    <property type="entry name" value="CYSTEINE_SERINE-RICH NUCLEAR PROTEIN 2"/>
    <property type="match status" value="1"/>
</dbReference>
<feature type="region of interest" description="Disordered" evidence="9">
    <location>
        <begin position="503"/>
        <end position="587"/>
    </location>
</feature>
<evidence type="ECO:0000256" key="3">
    <source>
        <dbReference type="ARBA" id="ARBA00022703"/>
    </source>
</evidence>
<keyword evidence="7" id="KW-0804">Transcription</keyword>
<feature type="region of interest" description="Disordered" evidence="9">
    <location>
        <begin position="407"/>
        <end position="432"/>
    </location>
</feature>
<dbReference type="PRINTS" id="PR02031">
    <property type="entry name" value="CYSSERRICHNP"/>
</dbReference>
<dbReference type="PANTHER" id="PTHR13580">
    <property type="entry name" value="TGF-BETA INDUCED APOPTOSIS PROTEIN"/>
    <property type="match status" value="1"/>
</dbReference>
<dbReference type="GO" id="GO:0006915">
    <property type="term" value="P:apoptotic process"/>
    <property type="evidence" value="ECO:0007669"/>
    <property type="project" value="UniProtKB-KW"/>
</dbReference>
<evidence type="ECO:0000313" key="12">
    <source>
        <dbReference type="Proteomes" id="UP000606274"/>
    </source>
</evidence>
<dbReference type="GO" id="GO:0043565">
    <property type="term" value="F:sequence-specific DNA binding"/>
    <property type="evidence" value="ECO:0007669"/>
    <property type="project" value="TreeGrafter"/>
</dbReference>
<keyword evidence="5" id="KW-0238">DNA-binding</keyword>
<evidence type="ECO:0000256" key="2">
    <source>
        <dbReference type="ARBA" id="ARBA00008548"/>
    </source>
</evidence>
<keyword evidence="3" id="KW-0053">Apoptosis</keyword>
<evidence type="ECO:0000256" key="1">
    <source>
        <dbReference type="ARBA" id="ARBA00004123"/>
    </source>
</evidence>
<comment type="subcellular location">
    <subcellularLocation>
        <location evidence="1">Nucleus</location>
    </subcellularLocation>
</comment>
<dbReference type="InterPro" id="IPR031972">
    <property type="entry name" value="CSRNP_N"/>
</dbReference>
<feature type="compositionally biased region" description="Polar residues" evidence="9">
    <location>
        <begin position="528"/>
        <end position="542"/>
    </location>
</feature>
<comment type="similarity">
    <text evidence="2">Belongs to the AXUD1 family.</text>
</comment>
<gene>
    <name evidence="11" type="ORF">HF521_006184</name>
</gene>
<dbReference type="InterPro" id="IPR023260">
    <property type="entry name" value="Cys/Ser-rich_nuc_prot"/>
</dbReference>
<dbReference type="EMBL" id="JABFDY010000016">
    <property type="protein sequence ID" value="KAF7696090.1"/>
    <property type="molecule type" value="Genomic_DNA"/>
</dbReference>
<dbReference type="GO" id="GO:0000981">
    <property type="term" value="F:DNA-binding transcription factor activity, RNA polymerase II-specific"/>
    <property type="evidence" value="ECO:0007669"/>
    <property type="project" value="TreeGrafter"/>
</dbReference>
<reference evidence="11" key="1">
    <citation type="submission" date="2020-08" db="EMBL/GenBank/DDBJ databases">
        <title>Chromosome-level assembly of Southern catfish (Silurus meridionalis) provides insights into visual adaptation to the nocturnal and benthic lifestyles.</title>
        <authorList>
            <person name="Zhang Y."/>
            <person name="Wang D."/>
            <person name="Peng Z."/>
        </authorList>
    </citation>
    <scope>NUCLEOTIDE SEQUENCE</scope>
    <source>
        <strain evidence="11">SWU-2019-XX</strain>
        <tissue evidence="11">Muscle</tissue>
    </source>
</reference>
<comment type="caution">
    <text evidence="11">The sequence shown here is derived from an EMBL/GenBank/DDBJ whole genome shotgun (WGS) entry which is preliminary data.</text>
</comment>
<name>A0A8T0ASK0_SILME</name>
<dbReference type="GO" id="GO:0005634">
    <property type="term" value="C:nucleus"/>
    <property type="evidence" value="ECO:0007669"/>
    <property type="project" value="UniProtKB-SubCell"/>
</dbReference>
<dbReference type="Pfam" id="PF16019">
    <property type="entry name" value="CSRNP_N"/>
    <property type="match status" value="1"/>
</dbReference>
<keyword evidence="6" id="KW-0010">Activator</keyword>
<evidence type="ECO:0000256" key="4">
    <source>
        <dbReference type="ARBA" id="ARBA00023015"/>
    </source>
</evidence>
<organism evidence="11 12">
    <name type="scientific">Silurus meridionalis</name>
    <name type="common">Southern catfish</name>
    <name type="synonym">Silurus soldatovi meridionalis</name>
    <dbReference type="NCBI Taxonomy" id="175797"/>
    <lineage>
        <taxon>Eukaryota</taxon>
        <taxon>Metazoa</taxon>
        <taxon>Chordata</taxon>
        <taxon>Craniata</taxon>
        <taxon>Vertebrata</taxon>
        <taxon>Euteleostomi</taxon>
        <taxon>Actinopterygii</taxon>
        <taxon>Neopterygii</taxon>
        <taxon>Teleostei</taxon>
        <taxon>Ostariophysi</taxon>
        <taxon>Siluriformes</taxon>
        <taxon>Siluridae</taxon>
        <taxon>Silurus</taxon>
    </lineage>
</organism>
<proteinExistence type="inferred from homology"/>
<evidence type="ECO:0000256" key="5">
    <source>
        <dbReference type="ARBA" id="ARBA00023125"/>
    </source>
</evidence>
<accession>A0A8T0ASK0</accession>
<feature type="compositionally biased region" description="Basic and acidic residues" evidence="9">
    <location>
        <begin position="411"/>
        <end position="426"/>
    </location>
</feature>
<keyword evidence="12" id="KW-1185">Reference proteome</keyword>